<dbReference type="GO" id="GO:0020037">
    <property type="term" value="F:heme binding"/>
    <property type="evidence" value="ECO:0007669"/>
    <property type="project" value="InterPro"/>
</dbReference>
<feature type="domain" description="Heme NO-binding" evidence="1">
    <location>
        <begin position="2"/>
        <end position="161"/>
    </location>
</feature>
<dbReference type="InterPro" id="IPR011644">
    <property type="entry name" value="Heme_NO-bd"/>
</dbReference>
<dbReference type="Gene3D" id="3.90.1520.10">
    <property type="entry name" value="H-NOX domain"/>
    <property type="match status" value="1"/>
</dbReference>
<name>A0A2T0VYC0_9RHOB</name>
<protein>
    <submittedName>
        <fullName evidence="2">Heme-NO-binding protein</fullName>
    </submittedName>
</protein>
<gene>
    <name evidence="2" type="ORF">CLV80_10643</name>
</gene>
<reference evidence="2 3" key="1">
    <citation type="submission" date="2018-03" db="EMBL/GenBank/DDBJ databases">
        <title>Genomic Encyclopedia of Archaeal and Bacterial Type Strains, Phase II (KMG-II): from individual species to whole genera.</title>
        <authorList>
            <person name="Goeker M."/>
        </authorList>
    </citation>
    <scope>NUCLEOTIDE SEQUENCE [LARGE SCALE GENOMIC DNA]</scope>
    <source>
        <strain evidence="2 3">DSM 101533</strain>
    </source>
</reference>
<dbReference type="RefSeq" id="WP_106357740.1">
    <property type="nucleotide sequence ID" value="NZ_PVTP01000006.1"/>
</dbReference>
<dbReference type="EMBL" id="PVTP01000006">
    <property type="protein sequence ID" value="PRY77199.1"/>
    <property type="molecule type" value="Genomic_DNA"/>
</dbReference>
<evidence type="ECO:0000313" key="2">
    <source>
        <dbReference type="EMBL" id="PRY77199.1"/>
    </source>
</evidence>
<dbReference type="InterPro" id="IPR024096">
    <property type="entry name" value="NO_sig/Golgi_transp_ligand-bd"/>
</dbReference>
<dbReference type="Pfam" id="PF07700">
    <property type="entry name" value="HNOB"/>
    <property type="match status" value="1"/>
</dbReference>
<comment type="caution">
    <text evidence="2">The sequence shown here is derived from an EMBL/GenBank/DDBJ whole genome shotgun (WGS) entry which is preliminary data.</text>
</comment>
<dbReference type="AlphaFoldDB" id="A0A2T0VYC0"/>
<keyword evidence="3" id="KW-1185">Reference proteome</keyword>
<evidence type="ECO:0000313" key="3">
    <source>
        <dbReference type="Proteomes" id="UP000238007"/>
    </source>
</evidence>
<organism evidence="2 3">
    <name type="scientific">Yoonia maritima</name>
    <dbReference type="NCBI Taxonomy" id="1435347"/>
    <lineage>
        <taxon>Bacteria</taxon>
        <taxon>Pseudomonadati</taxon>
        <taxon>Pseudomonadota</taxon>
        <taxon>Alphaproteobacteria</taxon>
        <taxon>Rhodobacterales</taxon>
        <taxon>Paracoccaceae</taxon>
        <taxon>Yoonia</taxon>
    </lineage>
</organism>
<evidence type="ECO:0000259" key="1">
    <source>
        <dbReference type="Pfam" id="PF07700"/>
    </source>
</evidence>
<dbReference type="InterPro" id="IPR038158">
    <property type="entry name" value="H-NOX_domain_sf"/>
</dbReference>
<accession>A0A2T0VYC0</accession>
<dbReference type="OrthoDB" id="7266652at2"/>
<dbReference type="SUPFAM" id="SSF111126">
    <property type="entry name" value="Ligand-binding domain in the NO signalling and Golgi transport"/>
    <property type="match status" value="1"/>
</dbReference>
<sequence>MKGTVFVELIKMAEEAFGEDVVDDMLDKTDLENDGAFTTVGNYPCADLFKITKAFSYTSGLSEEELERRFGAWMLDHFGENYPHFFTGKPDSFAILEAINGEIQVEVRKLYPDAELPEFEITKKSAKHFEMTYSSQRPIAEFCHGLIEACVKRFGQTADIQRASALPPDGSTTFQIVIR</sequence>
<dbReference type="Proteomes" id="UP000238007">
    <property type="component" value="Unassembled WGS sequence"/>
</dbReference>
<proteinExistence type="predicted"/>